<evidence type="ECO:0000256" key="1">
    <source>
        <dbReference type="SAM" id="MobiDB-lite"/>
    </source>
</evidence>
<dbReference type="EMBL" id="FZQP02000276">
    <property type="protein sequence ID" value="VVC88272.1"/>
    <property type="molecule type" value="Genomic_DNA"/>
</dbReference>
<proteinExistence type="predicted"/>
<dbReference type="Proteomes" id="UP000324832">
    <property type="component" value="Unassembled WGS sequence"/>
</dbReference>
<feature type="domain" description="STPR" evidence="2">
    <location>
        <begin position="42"/>
        <end position="112"/>
    </location>
</feature>
<keyword evidence="4" id="KW-1185">Reference proteome</keyword>
<feature type="region of interest" description="Disordered" evidence="1">
    <location>
        <begin position="218"/>
        <end position="238"/>
    </location>
</feature>
<dbReference type="Pfam" id="PF21107">
    <property type="entry name" value="STPRs"/>
    <property type="match status" value="1"/>
</dbReference>
<dbReference type="AlphaFoldDB" id="A0A5E4PQV2"/>
<evidence type="ECO:0000313" key="4">
    <source>
        <dbReference type="Proteomes" id="UP000324832"/>
    </source>
</evidence>
<dbReference type="InterPro" id="IPR048998">
    <property type="entry name" value="STPR"/>
</dbReference>
<evidence type="ECO:0000259" key="2">
    <source>
        <dbReference type="Pfam" id="PF21107"/>
    </source>
</evidence>
<feature type="compositionally biased region" description="Basic and acidic residues" evidence="1">
    <location>
        <begin position="98"/>
        <end position="109"/>
    </location>
</feature>
<reference evidence="3 4" key="1">
    <citation type="submission" date="2017-07" db="EMBL/GenBank/DDBJ databases">
        <authorList>
            <person name="Talla V."/>
            <person name="Backstrom N."/>
        </authorList>
    </citation>
    <scope>NUCLEOTIDE SEQUENCE [LARGE SCALE GENOMIC DNA]</scope>
</reference>
<organism evidence="3 4">
    <name type="scientific">Leptidea sinapis</name>
    <dbReference type="NCBI Taxonomy" id="189913"/>
    <lineage>
        <taxon>Eukaryota</taxon>
        <taxon>Metazoa</taxon>
        <taxon>Ecdysozoa</taxon>
        <taxon>Arthropoda</taxon>
        <taxon>Hexapoda</taxon>
        <taxon>Insecta</taxon>
        <taxon>Pterygota</taxon>
        <taxon>Neoptera</taxon>
        <taxon>Endopterygota</taxon>
        <taxon>Lepidoptera</taxon>
        <taxon>Glossata</taxon>
        <taxon>Ditrysia</taxon>
        <taxon>Papilionoidea</taxon>
        <taxon>Pieridae</taxon>
        <taxon>Dismorphiinae</taxon>
        <taxon>Leptidea</taxon>
    </lineage>
</organism>
<accession>A0A5E4PQV2</accession>
<gene>
    <name evidence="3" type="ORF">LSINAPIS_LOCUS1687</name>
</gene>
<evidence type="ECO:0000313" key="3">
    <source>
        <dbReference type="EMBL" id="VVC88272.1"/>
    </source>
</evidence>
<feature type="region of interest" description="Disordered" evidence="1">
    <location>
        <begin position="82"/>
        <end position="109"/>
    </location>
</feature>
<name>A0A5E4PQV2_9NEOP</name>
<protein>
    <recommendedName>
        <fullName evidence="2">STPR domain-containing protein</fullName>
    </recommendedName>
</protein>
<sequence length="238" mass="28131">MEHSEALLSCNLITESNLQIDEAVNKSSKSCYFKPGETEEQRLKRLDYLRRHASLKRATETPEEREERLQYLRRRAIERRSTETLEERQKRLNSTRQRAAERRATESIEEREKRLQYLRERAALRRATEDSEARQKRLENTRTYNARRRAEARKAKETLMKIVWNGKLRPRKPMDDGKAIFSHSNEKEVEIEVQPDYSCYNDNEADIKSSILEIKVEECDPDEPNFDPLEARGTGSTN</sequence>